<protein>
    <submittedName>
        <fullName evidence="1">Uncharacterized protein</fullName>
    </submittedName>
</protein>
<gene>
    <name evidence="1" type="ORF">DYB28_012152</name>
</gene>
<proteinExistence type="predicted"/>
<accession>A0A9X8EAF5</accession>
<sequence length="110" mass="12541">MAFSVCVLCGQNPYLSVCEPKKSPSRSKGRGREYLEECTHGDTQPCEKDLTCVKMTDWITEKYNPEDVCKEYHEGSGKLQCTMQRNSNFFENGASKYDDCTQPYLGECSR</sequence>
<evidence type="ECO:0000313" key="1">
    <source>
        <dbReference type="EMBL" id="RLO11989.1"/>
    </source>
</evidence>
<comment type="caution">
    <text evidence="1">The sequence shown here is derived from an EMBL/GenBank/DDBJ whole genome shotgun (WGS) entry which is preliminary data.</text>
</comment>
<name>A0A9X8EAF5_APHAT</name>
<dbReference type="AlphaFoldDB" id="A0A9X8EAF5"/>
<dbReference type="EMBL" id="QUTI01014650">
    <property type="protein sequence ID" value="RLO11989.1"/>
    <property type="molecule type" value="Genomic_DNA"/>
</dbReference>
<evidence type="ECO:0000313" key="2">
    <source>
        <dbReference type="Proteomes" id="UP000275652"/>
    </source>
</evidence>
<organism evidence="1 2">
    <name type="scientific">Aphanomyces astaci</name>
    <name type="common">Crayfish plague agent</name>
    <dbReference type="NCBI Taxonomy" id="112090"/>
    <lineage>
        <taxon>Eukaryota</taxon>
        <taxon>Sar</taxon>
        <taxon>Stramenopiles</taxon>
        <taxon>Oomycota</taxon>
        <taxon>Saprolegniomycetes</taxon>
        <taxon>Saprolegniales</taxon>
        <taxon>Verrucalvaceae</taxon>
        <taxon>Aphanomyces</taxon>
    </lineage>
</organism>
<reference evidence="1 2" key="1">
    <citation type="journal article" date="2018" name="J. Invertebr. Pathol.">
        <title>New genotyping method for the causative agent of crayfish plague (Aphanomyces astaci) based on whole genome data.</title>
        <authorList>
            <person name="Minardi D."/>
            <person name="Studholme D.J."/>
            <person name="van der Giezen M."/>
            <person name="Pretto T."/>
            <person name="Oidtmann B."/>
        </authorList>
    </citation>
    <scope>NUCLEOTIDE SEQUENCE [LARGE SCALE GENOMIC DNA]</scope>
    <source>
        <strain evidence="1 2">KB13</strain>
    </source>
</reference>
<dbReference type="Proteomes" id="UP000275652">
    <property type="component" value="Unassembled WGS sequence"/>
</dbReference>